<feature type="compositionally biased region" description="Polar residues" evidence="1">
    <location>
        <begin position="691"/>
        <end position="706"/>
    </location>
</feature>
<proteinExistence type="predicted"/>
<protein>
    <submittedName>
        <fullName evidence="2">Uncharacterized protein</fullName>
    </submittedName>
</protein>
<accession>A0A1Y1ZKB1</accession>
<feature type="region of interest" description="Disordered" evidence="1">
    <location>
        <begin position="392"/>
        <end position="420"/>
    </location>
</feature>
<dbReference type="STRING" id="1231657.A0A1Y1ZKB1"/>
<dbReference type="OrthoDB" id="10583534at2759"/>
<dbReference type="EMBL" id="MCFA01000070">
    <property type="protein sequence ID" value="ORY10656.1"/>
    <property type="molecule type" value="Genomic_DNA"/>
</dbReference>
<sequence length="706" mass="72827">MSSFTSNSYQRLYSWKAAFLSVSLTLLLWWSTTVSSPADVSKASGHFRSLYRRQVTEGPPAASFPILTPLAGKDGVSGVASQTNRTLPTGGATFGNSAAPILTSSSTISRGSQLPWPSHGPFTNTSSQSLETPTFGLGTGASSTFNTSSSTVTGLLSTDGLDSTGTPLLRSEISSTATVSLSTGASTSPGTTTTATPEISSSTANRTLVSEITNTATFSRTNDSVTSESTTAAPMTVPPNIVLGTSTITLGATTTQVFTQVSGQPILMGPSNIVCGTETLDLSSILAKQGPILCGGVTMTSNPESICGISNPSCLPAQNPIVTETGAGATPTSTPGSLQDLLGLANVQVDGYDFYPMPAAFFVPMILGKQLSNVQIDSGRITLPGNKKLSIPGSLGSEGKTLSEKDPQVKANNRKKKGRKDKKCSGVFGWIGCAIGKATDVASGVANFGAGIAADLEKGAFDTISNNIGTAFDGVNDMFEFGNDIVDELGNDIEKAISEVTDRFEDIGENLADIVKSSIEEVTTLANQFSVVKSLVDELVKNDLTDEIANTVKDLLKTSLVGGAAAGLLPLKPSTPNLDKLKDLRTKKPEVTNKTPEKTDEKSTQPSTSTTETSQSASQTTSPPSISTEGSSTPPQSTASSTIVSTSVSSTTSPSTSISSPSSSTSSSSFSSSSSSSSSSILPLFHLPPSTGLSQRTEPLRLNSIQ</sequence>
<organism evidence="2 3">
    <name type="scientific">Clohesyomyces aquaticus</name>
    <dbReference type="NCBI Taxonomy" id="1231657"/>
    <lineage>
        <taxon>Eukaryota</taxon>
        <taxon>Fungi</taxon>
        <taxon>Dikarya</taxon>
        <taxon>Ascomycota</taxon>
        <taxon>Pezizomycotina</taxon>
        <taxon>Dothideomycetes</taxon>
        <taxon>Pleosporomycetidae</taxon>
        <taxon>Pleosporales</taxon>
        <taxon>Lindgomycetaceae</taxon>
        <taxon>Clohesyomyces</taxon>
    </lineage>
</organism>
<feature type="compositionally biased region" description="Polar residues" evidence="1">
    <location>
        <begin position="121"/>
        <end position="132"/>
    </location>
</feature>
<dbReference type="AlphaFoldDB" id="A0A1Y1ZKB1"/>
<comment type="caution">
    <text evidence="2">The sequence shown here is derived from an EMBL/GenBank/DDBJ whole genome shotgun (WGS) entry which is preliminary data.</text>
</comment>
<feature type="region of interest" description="Disordered" evidence="1">
    <location>
        <begin position="567"/>
        <end position="706"/>
    </location>
</feature>
<reference evidence="2 3" key="1">
    <citation type="submission" date="2016-07" db="EMBL/GenBank/DDBJ databases">
        <title>Pervasive Adenine N6-methylation of Active Genes in Fungi.</title>
        <authorList>
            <consortium name="DOE Joint Genome Institute"/>
            <person name="Mondo S.J."/>
            <person name="Dannebaum R.O."/>
            <person name="Kuo R.C."/>
            <person name="Labutti K."/>
            <person name="Haridas S."/>
            <person name="Kuo A."/>
            <person name="Salamov A."/>
            <person name="Ahrendt S.R."/>
            <person name="Lipzen A."/>
            <person name="Sullivan W."/>
            <person name="Andreopoulos W.B."/>
            <person name="Clum A."/>
            <person name="Lindquist E."/>
            <person name="Daum C."/>
            <person name="Ramamoorthy G.K."/>
            <person name="Gryganskyi A."/>
            <person name="Culley D."/>
            <person name="Magnuson J.K."/>
            <person name="James T.Y."/>
            <person name="O'Malley M.A."/>
            <person name="Stajich J.E."/>
            <person name="Spatafora J.W."/>
            <person name="Visel A."/>
            <person name="Grigoriev I.V."/>
        </authorList>
    </citation>
    <scope>NUCLEOTIDE SEQUENCE [LARGE SCALE GENOMIC DNA]</scope>
    <source>
        <strain evidence="2 3">CBS 115471</strain>
    </source>
</reference>
<gene>
    <name evidence="2" type="ORF">BCR34DRAFT_345254</name>
</gene>
<name>A0A1Y1ZKB1_9PLEO</name>
<evidence type="ECO:0000313" key="3">
    <source>
        <dbReference type="Proteomes" id="UP000193144"/>
    </source>
</evidence>
<feature type="compositionally biased region" description="Basic and acidic residues" evidence="1">
    <location>
        <begin position="579"/>
        <end position="603"/>
    </location>
</feature>
<dbReference type="Proteomes" id="UP000193144">
    <property type="component" value="Unassembled WGS sequence"/>
</dbReference>
<keyword evidence="3" id="KW-1185">Reference proteome</keyword>
<evidence type="ECO:0000313" key="2">
    <source>
        <dbReference type="EMBL" id="ORY10656.1"/>
    </source>
</evidence>
<feature type="region of interest" description="Disordered" evidence="1">
    <location>
        <begin position="180"/>
        <end position="201"/>
    </location>
</feature>
<feature type="region of interest" description="Disordered" evidence="1">
    <location>
        <begin position="108"/>
        <end position="142"/>
    </location>
</feature>
<feature type="compositionally biased region" description="Low complexity" evidence="1">
    <location>
        <begin position="604"/>
        <end position="680"/>
    </location>
</feature>
<evidence type="ECO:0000256" key="1">
    <source>
        <dbReference type="SAM" id="MobiDB-lite"/>
    </source>
</evidence>